<dbReference type="Gene3D" id="3.40.50.300">
    <property type="entry name" value="P-loop containing nucleotide triphosphate hydrolases"/>
    <property type="match status" value="3"/>
</dbReference>
<feature type="binding site" evidence="3">
    <location>
        <begin position="567"/>
        <end position="574"/>
    </location>
    <ligand>
        <name>ATP</name>
        <dbReference type="ChEBI" id="CHEBI:30616"/>
    </ligand>
</feature>
<feature type="binding site" evidence="3">
    <location>
        <begin position="884"/>
        <end position="891"/>
    </location>
    <ligand>
        <name>ATP</name>
        <dbReference type="ChEBI" id="CHEBI:30616"/>
    </ligand>
</feature>
<dbReference type="EMBL" id="SDWU01000018">
    <property type="protein sequence ID" value="RYB99642.1"/>
    <property type="molecule type" value="Genomic_DNA"/>
</dbReference>
<comment type="caution">
    <text evidence="7">The sequence shown here is derived from an EMBL/GenBank/DDBJ whole genome shotgun (WGS) entry which is preliminary data.</text>
</comment>
<accession>A0A4Q2S9N0</accession>
<evidence type="ECO:0000256" key="1">
    <source>
        <dbReference type="ARBA" id="ARBA00022741"/>
    </source>
</evidence>
<feature type="transmembrane region" description="Helical" evidence="5">
    <location>
        <begin position="148"/>
        <end position="167"/>
    </location>
</feature>
<dbReference type="PROSITE" id="PS50901">
    <property type="entry name" value="FTSK"/>
    <property type="match status" value="2"/>
</dbReference>
<keyword evidence="5" id="KW-0812">Transmembrane</keyword>
<evidence type="ECO:0000256" key="2">
    <source>
        <dbReference type="ARBA" id="ARBA00022840"/>
    </source>
</evidence>
<keyword evidence="5" id="KW-1133">Transmembrane helix</keyword>
<evidence type="ECO:0000256" key="4">
    <source>
        <dbReference type="SAM" id="MobiDB-lite"/>
    </source>
</evidence>
<keyword evidence="8" id="KW-1185">Reference proteome</keyword>
<dbReference type="InterPro" id="IPR003593">
    <property type="entry name" value="AAA+_ATPase"/>
</dbReference>
<gene>
    <name evidence="7" type="ORF">EUA07_15970</name>
</gene>
<dbReference type="SMART" id="SM00382">
    <property type="entry name" value="AAA"/>
    <property type="match status" value="3"/>
</dbReference>
<dbReference type="GO" id="GO:0005524">
    <property type="term" value="F:ATP binding"/>
    <property type="evidence" value="ECO:0007669"/>
    <property type="project" value="UniProtKB-UniRule"/>
</dbReference>
<feature type="domain" description="FtsK" evidence="6">
    <location>
        <begin position="549"/>
        <end position="737"/>
    </location>
</feature>
<evidence type="ECO:0000259" key="6">
    <source>
        <dbReference type="PROSITE" id="PS50901"/>
    </source>
</evidence>
<dbReference type="Pfam" id="PF01580">
    <property type="entry name" value="FtsK_SpoIIIE"/>
    <property type="match status" value="2"/>
</dbReference>
<protein>
    <recommendedName>
        <fullName evidence="6">FtsK domain-containing protein</fullName>
    </recommendedName>
</protein>
<feature type="region of interest" description="Disordered" evidence="4">
    <location>
        <begin position="110"/>
        <end position="136"/>
    </location>
</feature>
<reference evidence="7 8" key="1">
    <citation type="submission" date="2019-01" db="EMBL/GenBank/DDBJ databases">
        <title>Novel species of Nocardioides.</title>
        <authorList>
            <person name="Liu Q."/>
            <person name="Xin Y.-H."/>
        </authorList>
    </citation>
    <scope>NUCLEOTIDE SEQUENCE [LARGE SCALE GENOMIC DNA]</scope>
    <source>
        <strain evidence="7 8">CGMCC 4.6875</strain>
    </source>
</reference>
<feature type="region of interest" description="Disordered" evidence="4">
    <location>
        <begin position="1342"/>
        <end position="1361"/>
    </location>
</feature>
<dbReference type="InterPro" id="IPR050206">
    <property type="entry name" value="FtsK/SpoIIIE/SftA"/>
</dbReference>
<keyword evidence="2 3" id="KW-0067">ATP-binding</keyword>
<dbReference type="GO" id="GO:0003677">
    <property type="term" value="F:DNA binding"/>
    <property type="evidence" value="ECO:0007669"/>
    <property type="project" value="InterPro"/>
</dbReference>
<organism evidence="7 8">
    <name type="scientific">Nocardioides ganghwensis</name>
    <dbReference type="NCBI Taxonomy" id="252230"/>
    <lineage>
        <taxon>Bacteria</taxon>
        <taxon>Bacillati</taxon>
        <taxon>Actinomycetota</taxon>
        <taxon>Actinomycetes</taxon>
        <taxon>Propionibacteriales</taxon>
        <taxon>Nocardioidaceae</taxon>
        <taxon>Nocardioides</taxon>
    </lineage>
</organism>
<dbReference type="PANTHER" id="PTHR22683:SF1">
    <property type="entry name" value="TYPE VII SECRETION SYSTEM PROTEIN ESSC"/>
    <property type="match status" value="1"/>
</dbReference>
<keyword evidence="5" id="KW-0472">Membrane</keyword>
<dbReference type="Proteomes" id="UP000293291">
    <property type="component" value="Unassembled WGS sequence"/>
</dbReference>
<feature type="domain" description="FtsK" evidence="6">
    <location>
        <begin position="866"/>
        <end position="1056"/>
    </location>
</feature>
<dbReference type="CDD" id="cd01127">
    <property type="entry name" value="TrwB_TraG_TraD_VirD4"/>
    <property type="match status" value="1"/>
</dbReference>
<evidence type="ECO:0000313" key="7">
    <source>
        <dbReference type="EMBL" id="RYB99642.1"/>
    </source>
</evidence>
<evidence type="ECO:0000256" key="5">
    <source>
        <dbReference type="SAM" id="Phobius"/>
    </source>
</evidence>
<name>A0A4Q2S9N0_9ACTN</name>
<proteinExistence type="predicted"/>
<evidence type="ECO:0000256" key="3">
    <source>
        <dbReference type="PROSITE-ProRule" id="PRU00289"/>
    </source>
</evidence>
<evidence type="ECO:0000313" key="8">
    <source>
        <dbReference type="Proteomes" id="UP000293291"/>
    </source>
</evidence>
<dbReference type="InterPro" id="IPR002543">
    <property type="entry name" value="FtsK_dom"/>
</dbReference>
<dbReference type="InterPro" id="IPR027417">
    <property type="entry name" value="P-loop_NTPase"/>
</dbReference>
<dbReference type="PANTHER" id="PTHR22683">
    <property type="entry name" value="SPORULATION PROTEIN RELATED"/>
    <property type="match status" value="1"/>
</dbReference>
<keyword evidence="1 3" id="KW-0547">Nucleotide-binding</keyword>
<dbReference type="SUPFAM" id="SSF52540">
    <property type="entry name" value="P-loop containing nucleoside triphosphate hydrolases"/>
    <property type="match status" value="3"/>
</dbReference>
<sequence length="1361" mass="144367">MVSGEGAPRLRVEVEASRPGVPARRIAVTAPTAASTGTVLDVLGAHLGLVGAAGAVQARSLISGAWLDRSSPVGATGLLRGERLSLVVGLAPAESPRPLTRWSDWRTDTTAATDGRVAVNRPPRTAPPEPATSLPVPARNRVRRPRRFPLGAMLVPLLMGLVLGVVMRKWEFALFSLFSPVMVLWNHVEEKRAHQDEVAEFGRSYDNAVAATFDRVREAARAWADWTHRHHPPPAEVVEIGRTVGPRLWERVPGDPDFLHLRLGQATLRAPVTMREDLAGAAPSPDRPDYESAALVDDAPVHVDLRAAGQLAVRGPDGDIDRVADWLVAQLVTLHSPADVVIAGVLAEEPAREWWHWLPHLATDLLPCPPLAADRRAADALLEAVADLGAARRAARDSRRRTTGSGATLVVVVDDRLGPDPSLLRAVCDHVDEGICVVWLGRDARSVPTSAPFVLAVGKDGTHAELVDHDGGHRLDVAPDRIGHSTALDLSASLAPLRDAADARQARSLPERLSLEDLVPDLASPAAVRRRWESAPVNRLVARIGVSTDGPVELDLGPEGSHALVGGTTGAGKSELLQTMVASLAAEYPPSRVGFLLVDYKGGAAFKDAQRLPHCVGVVTDLDEHLTRRVLQALDAEIRRREELLAGAGARDLTELRSRIGEEAPEDLLIVVDEFATLAKEIPEFVEGVVDIAARGRSLGLRLVLATQRPAGVINDRIRANVGVRVALRLNDEADSHDVIGQPEAAHVPRTLPGRAYLKVHRHVTELQSAYVGGAATTGVTAAIQVHDLDPTAFVPAGRDEGGTTVLEAVVDATSKVARLGRWRAPHVPWLPALPAAVPAATLSARAPTAPLSAVLGLADLPRRQSQPVVTFDLARHQGLLVFGTSRSGKTTALRTLAAGLMEGAGPDRLQLYGLDFAGHGLHVLEGAPHCGGVVGPDDPGRVDRLLNRLGRLVDERKRAMASAGLTGFDDLERVSPTPVPRVVVLLDGYGGAAAALERLAGGRLMTKLERLVSDGPSVGVHFLITADRRAAVPSALVSVITTRLVLRMAEREEYALLGLDSSAVRAVRLAPGRGFIQGSTEVQVAVLATGDADDEHRALLAVAERARSRWPDRTPLLAAMPPSVGARELPDPVTPWVLPFAVGDTEVAPVALDLSDAHALVAGPPRSGRTTVLDGLAVAARRATSPVALARITARRRHEPEPLAWDVGPVDGHDGAEVTRALATISALVSQGRPVLCLVDDADALPDSTSSALADLARRGRDELVRVVVAADNRWAARAYGGVVPEVRKSKLGVLLAPEVELDGDLVGVRLRTPLERLGPPGRGYLVQHGVTELVQVAQFDDDGANDREGPSAAVGALGT</sequence>